<dbReference type="InterPro" id="IPR045864">
    <property type="entry name" value="aa-tRNA-synth_II/BPL/LPL"/>
</dbReference>
<reference evidence="3 4" key="1">
    <citation type="submission" date="2019-01" db="EMBL/GenBank/DDBJ databases">
        <title>Filimonas sp. strain TTM-71.</title>
        <authorList>
            <person name="Chen W.-M."/>
        </authorList>
    </citation>
    <scope>NUCLEOTIDE SEQUENCE [LARGE SCALE GENOMIC DNA]</scope>
    <source>
        <strain evidence="3 4">TTM-71</strain>
    </source>
</reference>
<accession>A0A4Q1D1B0</accession>
<dbReference type="PANTHER" id="PTHR12835">
    <property type="entry name" value="BIOTIN PROTEIN LIGASE"/>
    <property type="match status" value="1"/>
</dbReference>
<dbReference type="RefSeq" id="WP_129005828.1">
    <property type="nucleotide sequence ID" value="NZ_SDHZ01000005.1"/>
</dbReference>
<sequence length="266" mass="30225">MNNCSFASSKIVNLLPGKPFNYIIGEPFTEFASVDSTNNYAMAFVQNGGGRHGMTWFAHEQTAGKGQRGKAWHMRRSENIMLSTLLNTSWMPLSAQFSLSVAVSLGIYDFFAAHAGEETKIKWPNDLYWRDRKAVGLLIENVIKGNIWQWAVAGMGININQVVFDSLQNAVSLKQITGKTYPVIEMAKTLCACLDKRYKQLCEPRQDLVLLEEYNAVLFRRKERTRLKKGSQVFECVIDHVDKLGHLHVQHPVFESFVHGEVQWVL</sequence>
<dbReference type="GO" id="GO:0004077">
    <property type="term" value="F:biotin--[biotin carboxyl-carrier protein] ligase activity"/>
    <property type="evidence" value="ECO:0007669"/>
    <property type="project" value="UniProtKB-EC"/>
</dbReference>
<dbReference type="CDD" id="cd16442">
    <property type="entry name" value="BPL"/>
    <property type="match status" value="1"/>
</dbReference>
<dbReference type="Gene3D" id="3.30.930.10">
    <property type="entry name" value="Bira Bifunctional Protein, Domain 2"/>
    <property type="match status" value="1"/>
</dbReference>
<dbReference type="OrthoDB" id="9807064at2"/>
<dbReference type="GO" id="GO:0005737">
    <property type="term" value="C:cytoplasm"/>
    <property type="evidence" value="ECO:0007669"/>
    <property type="project" value="TreeGrafter"/>
</dbReference>
<evidence type="ECO:0000259" key="2">
    <source>
        <dbReference type="Pfam" id="PF03099"/>
    </source>
</evidence>
<keyword evidence="1 3" id="KW-0436">Ligase</keyword>
<dbReference type="InterPro" id="IPR004408">
    <property type="entry name" value="Biotin_CoA_COase_ligase"/>
</dbReference>
<dbReference type="EMBL" id="SDHZ01000005">
    <property type="protein sequence ID" value="RXK80785.1"/>
    <property type="molecule type" value="Genomic_DNA"/>
</dbReference>
<dbReference type="SUPFAM" id="SSF55681">
    <property type="entry name" value="Class II aaRS and biotin synthetases"/>
    <property type="match status" value="1"/>
</dbReference>
<dbReference type="AlphaFoldDB" id="A0A4Q1D1B0"/>
<comment type="caution">
    <text evidence="3">The sequence shown here is derived from an EMBL/GenBank/DDBJ whole genome shotgun (WGS) entry which is preliminary data.</text>
</comment>
<dbReference type="EC" id="6.3.4.15" evidence="3"/>
<organism evidence="3 4">
    <name type="scientific">Filimonas effusa</name>
    <dbReference type="NCBI Taxonomy" id="2508721"/>
    <lineage>
        <taxon>Bacteria</taxon>
        <taxon>Pseudomonadati</taxon>
        <taxon>Bacteroidota</taxon>
        <taxon>Chitinophagia</taxon>
        <taxon>Chitinophagales</taxon>
        <taxon>Chitinophagaceae</taxon>
        <taxon>Filimonas</taxon>
    </lineage>
</organism>
<proteinExistence type="predicted"/>
<dbReference type="PANTHER" id="PTHR12835:SF5">
    <property type="entry name" value="BIOTIN--PROTEIN LIGASE"/>
    <property type="match status" value="1"/>
</dbReference>
<protein>
    <submittedName>
        <fullName evidence="3">Biotin--[acetyl-CoA-carboxylase] ligase</fullName>
        <ecNumber evidence="3">6.3.4.15</ecNumber>
    </submittedName>
</protein>
<gene>
    <name evidence="3" type="ORF">ESB13_21730</name>
</gene>
<keyword evidence="4" id="KW-1185">Reference proteome</keyword>
<dbReference type="Proteomes" id="UP000290545">
    <property type="component" value="Unassembled WGS sequence"/>
</dbReference>
<dbReference type="Pfam" id="PF03099">
    <property type="entry name" value="BPL_LplA_LipB"/>
    <property type="match status" value="1"/>
</dbReference>
<evidence type="ECO:0000313" key="3">
    <source>
        <dbReference type="EMBL" id="RXK80785.1"/>
    </source>
</evidence>
<evidence type="ECO:0000256" key="1">
    <source>
        <dbReference type="ARBA" id="ARBA00022598"/>
    </source>
</evidence>
<evidence type="ECO:0000313" key="4">
    <source>
        <dbReference type="Proteomes" id="UP000290545"/>
    </source>
</evidence>
<dbReference type="InterPro" id="IPR004143">
    <property type="entry name" value="BPL_LPL_catalytic"/>
</dbReference>
<name>A0A4Q1D1B0_9BACT</name>
<dbReference type="NCBIfam" id="TIGR00121">
    <property type="entry name" value="birA_ligase"/>
    <property type="match status" value="1"/>
</dbReference>
<feature type="domain" description="BPL/LPL catalytic" evidence="2">
    <location>
        <begin position="32"/>
        <end position="158"/>
    </location>
</feature>